<sequence length="53" mass="5468">MASVKWRAASSNRPAENAALPLAFASSAMAATRADPIGSRADRVPEASRRLGG</sequence>
<dbReference type="AlphaFoldDB" id="A0A0A9A8K0"/>
<reference evidence="2" key="2">
    <citation type="journal article" date="2015" name="Data Brief">
        <title>Shoot transcriptome of the giant reed, Arundo donax.</title>
        <authorList>
            <person name="Barrero R.A."/>
            <person name="Guerrero F.D."/>
            <person name="Moolhuijzen P."/>
            <person name="Goolsby J.A."/>
            <person name="Tidwell J."/>
            <person name="Bellgard S.E."/>
            <person name="Bellgard M.I."/>
        </authorList>
    </citation>
    <scope>NUCLEOTIDE SEQUENCE</scope>
    <source>
        <tissue evidence="2">Shoot tissue taken approximately 20 cm above the soil surface</tissue>
    </source>
</reference>
<name>A0A0A9A8K0_ARUDO</name>
<accession>A0A0A9A8K0</accession>
<proteinExistence type="predicted"/>
<protein>
    <submittedName>
        <fullName evidence="2">Uncharacterized protein</fullName>
    </submittedName>
</protein>
<dbReference type="EMBL" id="GBRH01250484">
    <property type="protein sequence ID" value="JAD47411.1"/>
    <property type="molecule type" value="Transcribed_RNA"/>
</dbReference>
<feature type="region of interest" description="Disordered" evidence="1">
    <location>
        <begin position="34"/>
        <end position="53"/>
    </location>
</feature>
<reference evidence="2" key="1">
    <citation type="submission" date="2014-09" db="EMBL/GenBank/DDBJ databases">
        <authorList>
            <person name="Magalhaes I.L.F."/>
            <person name="Oliveira U."/>
            <person name="Santos F.R."/>
            <person name="Vidigal T.H.D.A."/>
            <person name="Brescovit A.D."/>
            <person name="Santos A.J."/>
        </authorList>
    </citation>
    <scope>NUCLEOTIDE SEQUENCE</scope>
    <source>
        <tissue evidence="2">Shoot tissue taken approximately 20 cm above the soil surface</tissue>
    </source>
</reference>
<evidence type="ECO:0000313" key="2">
    <source>
        <dbReference type="EMBL" id="JAD47411.1"/>
    </source>
</evidence>
<feature type="compositionally biased region" description="Basic and acidic residues" evidence="1">
    <location>
        <begin position="40"/>
        <end position="53"/>
    </location>
</feature>
<evidence type="ECO:0000256" key="1">
    <source>
        <dbReference type="SAM" id="MobiDB-lite"/>
    </source>
</evidence>
<organism evidence="2">
    <name type="scientific">Arundo donax</name>
    <name type="common">Giant reed</name>
    <name type="synonym">Donax arundinaceus</name>
    <dbReference type="NCBI Taxonomy" id="35708"/>
    <lineage>
        <taxon>Eukaryota</taxon>
        <taxon>Viridiplantae</taxon>
        <taxon>Streptophyta</taxon>
        <taxon>Embryophyta</taxon>
        <taxon>Tracheophyta</taxon>
        <taxon>Spermatophyta</taxon>
        <taxon>Magnoliopsida</taxon>
        <taxon>Liliopsida</taxon>
        <taxon>Poales</taxon>
        <taxon>Poaceae</taxon>
        <taxon>PACMAD clade</taxon>
        <taxon>Arundinoideae</taxon>
        <taxon>Arundineae</taxon>
        <taxon>Arundo</taxon>
    </lineage>
</organism>